<name>A0ACC0Q180_RHOML</name>
<reference evidence="1" key="1">
    <citation type="submission" date="2022-02" db="EMBL/GenBank/DDBJ databases">
        <title>Plant Genome Project.</title>
        <authorList>
            <person name="Zhang R.-G."/>
        </authorList>
    </citation>
    <scope>NUCLEOTIDE SEQUENCE</scope>
    <source>
        <strain evidence="1">AT1</strain>
    </source>
</reference>
<evidence type="ECO:0000313" key="1">
    <source>
        <dbReference type="EMBL" id="KAI8571029.1"/>
    </source>
</evidence>
<evidence type="ECO:0000313" key="2">
    <source>
        <dbReference type="Proteomes" id="UP001062846"/>
    </source>
</evidence>
<dbReference type="EMBL" id="CM046388">
    <property type="protein sequence ID" value="KAI8571029.1"/>
    <property type="molecule type" value="Genomic_DNA"/>
</dbReference>
<sequence>MPATEATTVVVSKIYLNEDDLAPENSPYPSGLWLEMASNIVVSSPAVSSVSPHLPPEKEEEKERSVCIIAVVDPSGVSKYNWYAFDVSDDPNHNQPRPSVLDLTLPPALSPYYRKIPSYLLPFHEDDDYASVNLEPIATSDLDGWARKFRGVTGWAVLGPTTTTTKQPATLYRLCADGNLTSIEDPGTSVQRIKLSNGGGGVSGRSGEWESVAKTPSPVTNPSCLVLRGKLYCLGGFTFCSEDPEERMAPWPWAMAYDPGVGKWEPLPDPPCRPKDRDCPTFTASLDGGQWGPGIVVAWNGLLQIYHVTARSWGIQPFDCDHVFSRPRNAPRPENKGGGRAVAVENMLYWYVVKEQCLVGYDLVTENWFRGHLPMHNHHDYILSDGHSPPSLAHLGRDGVDYEFCLSWVSRLPPRPKKEEEACISRLHCLKFCVFITNKIIRRTGIFHLEVSIITCQSYLVDGSKDFRGAMLVDGNLGYKTSPQFMMNDLDGELEKRMVTYSSWNESTTNMENKGWHPMTFNYANAGHQFRVLRELEPTTEWCINNSTRVPCFLIATKFSRGAAMRLLSGRVLGPFDASVLLDTQT</sequence>
<gene>
    <name evidence="1" type="ORF">RHMOL_Rhmol01G0085100</name>
</gene>
<accession>A0ACC0Q180</accession>
<dbReference type="Proteomes" id="UP001062846">
    <property type="component" value="Chromosome 1"/>
</dbReference>
<keyword evidence="2" id="KW-1185">Reference proteome</keyword>
<protein>
    <submittedName>
        <fullName evidence="1">Uncharacterized protein</fullName>
    </submittedName>
</protein>
<comment type="caution">
    <text evidence="1">The sequence shown here is derived from an EMBL/GenBank/DDBJ whole genome shotgun (WGS) entry which is preliminary data.</text>
</comment>
<organism evidence="1 2">
    <name type="scientific">Rhododendron molle</name>
    <name type="common">Chinese azalea</name>
    <name type="synonym">Azalea mollis</name>
    <dbReference type="NCBI Taxonomy" id="49168"/>
    <lineage>
        <taxon>Eukaryota</taxon>
        <taxon>Viridiplantae</taxon>
        <taxon>Streptophyta</taxon>
        <taxon>Embryophyta</taxon>
        <taxon>Tracheophyta</taxon>
        <taxon>Spermatophyta</taxon>
        <taxon>Magnoliopsida</taxon>
        <taxon>eudicotyledons</taxon>
        <taxon>Gunneridae</taxon>
        <taxon>Pentapetalae</taxon>
        <taxon>asterids</taxon>
        <taxon>Ericales</taxon>
        <taxon>Ericaceae</taxon>
        <taxon>Ericoideae</taxon>
        <taxon>Rhodoreae</taxon>
        <taxon>Rhododendron</taxon>
    </lineage>
</organism>
<proteinExistence type="predicted"/>